<keyword evidence="3 6" id="KW-1133">Transmembrane helix</keyword>
<dbReference type="InterPro" id="IPR028055">
    <property type="entry name" value="YidC/Oxa/ALB_C"/>
</dbReference>
<dbReference type="PANTHER" id="PTHR12428:SF65">
    <property type="entry name" value="CYTOCHROME C OXIDASE ASSEMBLY PROTEIN COX18, MITOCHONDRIAL"/>
    <property type="match status" value="1"/>
</dbReference>
<dbReference type="NCBIfam" id="TIGR03592">
    <property type="entry name" value="yidC_oxa1_cterm"/>
    <property type="match status" value="1"/>
</dbReference>
<proteinExistence type="inferred from homology"/>
<feature type="transmembrane region" description="Helical" evidence="6">
    <location>
        <begin position="431"/>
        <end position="451"/>
    </location>
</feature>
<dbReference type="InterPro" id="IPR001708">
    <property type="entry name" value="YidC/ALB3/OXA1/COX18"/>
</dbReference>
<keyword evidence="4 6" id="KW-0472">Membrane</keyword>
<keyword evidence="2 5" id="KW-0812">Transmembrane</keyword>
<evidence type="ECO:0000256" key="5">
    <source>
        <dbReference type="RuleBase" id="RU003945"/>
    </source>
</evidence>
<feature type="transmembrane region" description="Helical" evidence="6">
    <location>
        <begin position="550"/>
        <end position="569"/>
    </location>
</feature>
<evidence type="ECO:0000256" key="3">
    <source>
        <dbReference type="ARBA" id="ARBA00022989"/>
    </source>
</evidence>
<protein>
    <submittedName>
        <fullName evidence="8">Membrane protein insertase YidC</fullName>
    </submittedName>
</protein>
<feature type="transmembrane region" description="Helical" evidence="6">
    <location>
        <begin position="529"/>
        <end position="544"/>
    </location>
</feature>
<dbReference type="PANTHER" id="PTHR12428">
    <property type="entry name" value="OXA1"/>
    <property type="match status" value="1"/>
</dbReference>
<evidence type="ECO:0000313" key="8">
    <source>
        <dbReference type="EMBL" id="UVD81745.1"/>
    </source>
</evidence>
<evidence type="ECO:0000313" key="9">
    <source>
        <dbReference type="Proteomes" id="UP001059252"/>
    </source>
</evidence>
<dbReference type="RefSeq" id="WP_258210919.1">
    <property type="nucleotide sequence ID" value="NZ_CP102734.1"/>
</dbReference>
<feature type="transmembrane region" description="Helical" evidence="6">
    <location>
        <begin position="481"/>
        <end position="504"/>
    </location>
</feature>
<dbReference type="Proteomes" id="UP001059252">
    <property type="component" value="Chromosome"/>
</dbReference>
<evidence type="ECO:0000256" key="1">
    <source>
        <dbReference type="ARBA" id="ARBA00004141"/>
    </source>
</evidence>
<gene>
    <name evidence="8" type="primary">yidC</name>
    <name evidence="8" type="ORF">NV226_00270</name>
</gene>
<evidence type="ECO:0000256" key="2">
    <source>
        <dbReference type="ARBA" id="ARBA00022692"/>
    </source>
</evidence>
<organism evidence="8 9">
    <name type="scientific">Mycoplasma iguanae</name>
    <dbReference type="NCBI Taxonomy" id="292461"/>
    <lineage>
        <taxon>Bacteria</taxon>
        <taxon>Bacillati</taxon>
        <taxon>Mycoplasmatota</taxon>
        <taxon>Mollicutes</taxon>
        <taxon>Mycoplasmataceae</taxon>
        <taxon>Mycoplasma</taxon>
    </lineage>
</organism>
<evidence type="ECO:0000259" key="7">
    <source>
        <dbReference type="Pfam" id="PF02096"/>
    </source>
</evidence>
<comment type="similarity">
    <text evidence="5">Belongs to the OXA1/ALB3/YidC family.</text>
</comment>
<evidence type="ECO:0000256" key="6">
    <source>
        <dbReference type="SAM" id="Phobius"/>
    </source>
</evidence>
<feature type="transmembrane region" description="Helical" evidence="6">
    <location>
        <begin position="40"/>
        <end position="60"/>
    </location>
</feature>
<dbReference type="EMBL" id="CP102734">
    <property type="protein sequence ID" value="UVD81745.1"/>
    <property type="molecule type" value="Genomic_DNA"/>
</dbReference>
<feature type="transmembrane region" description="Helical" evidence="6">
    <location>
        <begin position="360"/>
        <end position="379"/>
    </location>
</feature>
<comment type="subcellular location">
    <subcellularLocation>
        <location evidence="1 5">Membrane</location>
        <topology evidence="1 5">Multi-pass membrane protein</topology>
    </subcellularLocation>
</comment>
<dbReference type="Pfam" id="PF02096">
    <property type="entry name" value="60KD_IMP"/>
    <property type="match status" value="1"/>
</dbReference>
<sequence length="588" mass="67775">MKKNNRPSSYDFFKRGDKKPSFKDVPTKEKAKKAWKWSRILFYVFMFATVLTGCIQTFTLSNSTTVGTGVEFYNSKTEISPKSTVFEVKKVDSKNNETTKSQLISTSQRNVITGRNDEEKAVIADLYKIAEENGGEYGKYGTRSSLVYFVNNNKIDYKPIQKTDGTKEYLFYHSTFQKYEAKAEWTDLLVPTIKIVHESDATKGAFKNTIYTISKSPVLAPSVKQHATFARDVLQVLYEKIANSEDYNNDKLKSALTDVQQNGNLASEANITLVNNFKEAIDPILTATSFSFPTASKTYEYNYLDYNPIAYGVNIDSKPIITWTQAWELGPFFGLVVWPLARIMAGIVYAMPFLSGWEAIVALIVAVIITRIVTLLFTFKSLFMQSKQEELQVKKAKIDAKYAPYKGNKEMERRQKQEVAEMYKKNNFSPASMFTQILISMPIFIAMWRVIQSIPIIESTTWLGMDFSATSWREVFYERNWIYLIPIIFAIIIQLIAQILPRLLNRRSKNAKRMMNENEIAAMKKQQKTQNIMMVFLVLFYVLWQAGIQFYSIIGAVWTIGQALALYFYKKSKHFKDKLKPWLFKENK</sequence>
<name>A0ABY5RC06_9MOLU</name>
<feature type="domain" description="Membrane insertase YidC/Oxa/ALB C-terminal" evidence="7">
    <location>
        <begin position="361"/>
        <end position="565"/>
    </location>
</feature>
<reference evidence="8" key="1">
    <citation type="submission" date="2022-08" db="EMBL/GenBank/DDBJ databases">
        <title>Complete genome of Mycoplasma iguanae type strain 2327.</title>
        <authorList>
            <person name="Spergser J."/>
        </authorList>
    </citation>
    <scope>NUCLEOTIDE SEQUENCE</scope>
    <source>
        <strain evidence="8">2327</strain>
    </source>
</reference>
<accession>A0ABY5RC06</accession>
<evidence type="ECO:0000256" key="4">
    <source>
        <dbReference type="ARBA" id="ARBA00023136"/>
    </source>
</evidence>
<keyword evidence="9" id="KW-1185">Reference proteome</keyword>